<proteinExistence type="predicted"/>
<evidence type="ECO:0000313" key="1">
    <source>
        <dbReference type="EMBL" id="EAK7109862.1"/>
    </source>
</evidence>
<gene>
    <name evidence="1" type="ORF">CNS02_09150</name>
</gene>
<dbReference type="AlphaFoldDB" id="A0A5T1B2V4"/>
<accession>A0A5T1B2V4</accession>
<protein>
    <submittedName>
        <fullName evidence="1">Uncharacterized protein</fullName>
    </submittedName>
</protein>
<dbReference type="EMBL" id="AACINO010000080">
    <property type="protein sequence ID" value="EAK7109862.1"/>
    <property type="molecule type" value="Genomic_DNA"/>
</dbReference>
<name>A0A5T1B2V4_CAMJU</name>
<comment type="caution">
    <text evidence="1">The sequence shown here is derived from an EMBL/GenBank/DDBJ whole genome shotgun (WGS) entry which is preliminary data.</text>
</comment>
<dbReference type="RefSeq" id="WP_002873583.1">
    <property type="nucleotide sequence ID" value="NZ_JAGTLD010000001.1"/>
</dbReference>
<sequence length="113" mass="13271">MPIPDLNSKIIRFLKDTYKNETYIYGVFGIYLKKHLSNLDENSSIEDICDIVGSIDKNKLNELYAVVKPQEDSTKFPKSIKSRIFKLICQEVNITENEMKAFLEYHKTDYNRN</sequence>
<organism evidence="1">
    <name type="scientific">Campylobacter jejuni</name>
    <dbReference type="NCBI Taxonomy" id="197"/>
    <lineage>
        <taxon>Bacteria</taxon>
        <taxon>Pseudomonadati</taxon>
        <taxon>Campylobacterota</taxon>
        <taxon>Epsilonproteobacteria</taxon>
        <taxon>Campylobacterales</taxon>
        <taxon>Campylobacteraceae</taxon>
        <taxon>Campylobacter</taxon>
    </lineage>
</organism>
<reference evidence="1" key="1">
    <citation type="submission" date="2018-06" db="EMBL/GenBank/DDBJ databases">
        <authorList>
            <consortium name="NARMS: The National Antimicrobial Resistance Monitoring System"/>
        </authorList>
    </citation>
    <scope>NUCLEOTIDE SEQUENCE</scope>
    <source>
        <strain evidence="1">CVM N16C013</strain>
    </source>
</reference>